<accession>A0ABS8KEH9</accession>
<evidence type="ECO:0000313" key="2">
    <source>
        <dbReference type="Proteomes" id="UP001430614"/>
    </source>
</evidence>
<comment type="caution">
    <text evidence="1">The sequence shown here is derived from an EMBL/GenBank/DDBJ whole genome shotgun (WGS) entry which is preliminary data.</text>
</comment>
<organism evidence="1 2">
    <name type="scientific">Paraburkholderia translucens</name>
    <dbReference type="NCBI Taxonomy" id="2886945"/>
    <lineage>
        <taxon>Bacteria</taxon>
        <taxon>Pseudomonadati</taxon>
        <taxon>Pseudomonadota</taxon>
        <taxon>Betaproteobacteria</taxon>
        <taxon>Burkholderiales</taxon>
        <taxon>Burkholderiaceae</taxon>
        <taxon>Paraburkholderia</taxon>
    </lineage>
</organism>
<proteinExistence type="predicted"/>
<keyword evidence="2" id="KW-1185">Reference proteome</keyword>
<protein>
    <submittedName>
        <fullName evidence="1">Uncharacterized protein</fullName>
    </submittedName>
</protein>
<sequence length="141" mass="16022">MEQQGQEGTRELMPDEEECLCCRVTYSIYSTFPSMPSAMAPNVETGEWFPFDRLRSYSSGYQMAEALGYAWACDCRERTPKRYGEQFTLKDRAGKPRAAVRYRVRVGLRVLAQGVTDSQGRTQRITTEDSRRLTLEIGGGT</sequence>
<dbReference type="EMBL" id="JAJITC010000007">
    <property type="protein sequence ID" value="MCC8403191.1"/>
    <property type="molecule type" value="Genomic_DNA"/>
</dbReference>
<dbReference type="RefSeq" id="WP_230562049.1">
    <property type="nucleotide sequence ID" value="NZ_JAJITC010000007.1"/>
</dbReference>
<reference evidence="1 2" key="1">
    <citation type="submission" date="2021-11" db="EMBL/GenBank/DDBJ databases">
        <authorList>
            <person name="Oh E.-T."/>
            <person name="Kim S.-B."/>
        </authorList>
    </citation>
    <scope>NUCLEOTIDE SEQUENCE [LARGE SCALE GENOMIC DNA]</scope>
    <source>
        <strain evidence="1 2">MMS20-SJTN17</strain>
    </source>
</reference>
<evidence type="ECO:0000313" key="1">
    <source>
        <dbReference type="EMBL" id="MCC8403191.1"/>
    </source>
</evidence>
<gene>
    <name evidence="1" type="ORF">LJ655_15050</name>
</gene>
<dbReference type="Proteomes" id="UP001430614">
    <property type="component" value="Unassembled WGS sequence"/>
</dbReference>
<name>A0ABS8KEH9_9BURK</name>